<keyword evidence="2" id="KW-1185">Reference proteome</keyword>
<proteinExistence type="predicted"/>
<sequence length="29" mass="3051">MFSTFIVTIIILALALMLSGDNGNLPSTP</sequence>
<dbReference type="RefSeq" id="YP_009789873.1">
    <property type="nucleotide sequence ID" value="NC_047819.1"/>
</dbReference>
<protein>
    <submittedName>
        <fullName evidence="1">Uncharacterized protein</fullName>
    </submittedName>
</protein>
<dbReference type="Proteomes" id="UP000222626">
    <property type="component" value="Segment"/>
</dbReference>
<dbReference type="KEGG" id="vg:54980023"/>
<accession>A0A250KA74</accession>
<name>A0A250KA74_9CAUD</name>
<organism evidence="1 2">
    <name type="scientific">Pectobacterium phage PPWS4</name>
    <dbReference type="NCBI Taxonomy" id="1961914"/>
    <lineage>
        <taxon>Viruses</taxon>
        <taxon>Duplodnaviria</taxon>
        <taxon>Heunggongvirae</taxon>
        <taxon>Uroviricota</taxon>
        <taxon>Caudoviricetes</taxon>
        <taxon>Autographivirales</taxon>
        <taxon>Autotranscriptaviridae</taxon>
        <taxon>Studiervirinae</taxon>
        <taxon>Pektosvirus</taxon>
        <taxon>Pektosvirus PPWS4</taxon>
    </lineage>
</organism>
<evidence type="ECO:0000313" key="1">
    <source>
        <dbReference type="EMBL" id="BBA26427.1"/>
    </source>
</evidence>
<reference evidence="1 2" key="1">
    <citation type="submission" date="2017-02" db="EMBL/GenBank/DDBJ databases">
        <title>T7phage infectious to Pectobacterium.</title>
        <authorList>
            <person name="Hirata H."/>
            <person name="Kashihara M."/>
        </authorList>
    </citation>
    <scope>NUCLEOTIDE SEQUENCE [LARGE SCALE GENOMIC DNA]</scope>
</reference>
<dbReference type="EMBL" id="LC216347">
    <property type="protein sequence ID" value="BBA26427.1"/>
    <property type="molecule type" value="Genomic_DNA"/>
</dbReference>
<evidence type="ECO:0000313" key="2">
    <source>
        <dbReference type="Proteomes" id="UP000222626"/>
    </source>
</evidence>
<dbReference type="GeneID" id="54980023"/>